<feature type="active site" evidence="9">
    <location>
        <position position="40"/>
    </location>
</feature>
<organism evidence="11 13">
    <name type="scientific">Porphyromonas crevioricanis</name>
    <dbReference type="NCBI Taxonomy" id="393921"/>
    <lineage>
        <taxon>Bacteria</taxon>
        <taxon>Pseudomonadati</taxon>
        <taxon>Bacteroidota</taxon>
        <taxon>Bacteroidia</taxon>
        <taxon>Bacteroidales</taxon>
        <taxon>Porphyromonadaceae</taxon>
        <taxon>Porphyromonas</taxon>
    </lineage>
</organism>
<reference evidence="11 13" key="2">
    <citation type="submission" date="2018-06" db="EMBL/GenBank/DDBJ databases">
        <authorList>
            <consortium name="Pathogen Informatics"/>
            <person name="Doyle S."/>
        </authorList>
    </citation>
    <scope>NUCLEOTIDE SEQUENCE [LARGE SCALE GENOMIC DNA]</scope>
    <source>
        <strain evidence="11 13">NCTC12858</strain>
    </source>
</reference>
<dbReference type="RefSeq" id="WP_023939408.1">
    <property type="nucleotide sequence ID" value="NZ_JQJC01000012.1"/>
</dbReference>
<dbReference type="GO" id="GO:0004141">
    <property type="term" value="F:dethiobiotin synthase activity"/>
    <property type="evidence" value="ECO:0007669"/>
    <property type="project" value="UniProtKB-UniRule"/>
</dbReference>
<dbReference type="AlphaFoldDB" id="A0A2X4SH19"/>
<dbReference type="GO" id="GO:0009102">
    <property type="term" value="P:biotin biosynthetic process"/>
    <property type="evidence" value="ECO:0007669"/>
    <property type="project" value="UniProtKB-UniRule"/>
</dbReference>
<keyword evidence="6 9" id="KW-0067">ATP-binding</keyword>
<accession>A0A2X4SH19</accession>
<feature type="binding site" evidence="9">
    <location>
        <position position="19"/>
    </location>
    <ligand>
        <name>Mg(2+)</name>
        <dbReference type="ChEBI" id="CHEBI:18420"/>
    </ligand>
</feature>
<reference evidence="10 12" key="1">
    <citation type="submission" date="2014-08" db="EMBL/GenBank/DDBJ databases">
        <title>Porphyromonas crevioricanis strain:COT-253_OH1447 Genome sequencing.</title>
        <authorList>
            <person name="Wallis C."/>
            <person name="Deusch O."/>
            <person name="O'Flynn C."/>
            <person name="Davis I."/>
            <person name="Jospin G."/>
            <person name="Darling A.E."/>
            <person name="Coil D.A."/>
            <person name="Alexiev A."/>
            <person name="Horsfall A."/>
            <person name="Kirkwood N."/>
            <person name="Harris S."/>
            <person name="Eisen J.A."/>
        </authorList>
    </citation>
    <scope>NUCLEOTIDE SEQUENCE [LARGE SCALE GENOMIC DNA]</scope>
    <source>
        <strain evidence="12">COT-253 OH1447</strain>
        <strain evidence="10">COT-253_OH1447</strain>
    </source>
</reference>
<feature type="binding site" evidence="9">
    <location>
        <begin position="178"/>
        <end position="179"/>
    </location>
    <ligand>
        <name>ATP</name>
        <dbReference type="ChEBI" id="CHEBI:30616"/>
    </ligand>
</feature>
<dbReference type="EMBL" id="LS483447">
    <property type="protein sequence ID" value="SQH73282.1"/>
    <property type="molecule type" value="Genomic_DNA"/>
</dbReference>
<dbReference type="UniPathway" id="UPA00078">
    <property type="reaction ID" value="UER00161"/>
</dbReference>
<evidence type="ECO:0000256" key="2">
    <source>
        <dbReference type="ARBA" id="ARBA00022598"/>
    </source>
</evidence>
<keyword evidence="1 9" id="KW-0963">Cytoplasm</keyword>
<dbReference type="SUPFAM" id="SSF52540">
    <property type="entry name" value="P-loop containing nucleoside triphosphate hydrolases"/>
    <property type="match status" value="1"/>
</dbReference>
<evidence type="ECO:0000256" key="3">
    <source>
        <dbReference type="ARBA" id="ARBA00022723"/>
    </source>
</evidence>
<feature type="binding site" evidence="9">
    <location>
        <begin position="15"/>
        <end position="20"/>
    </location>
    <ligand>
        <name>ATP</name>
        <dbReference type="ChEBI" id="CHEBI:30616"/>
    </ligand>
</feature>
<dbReference type="Proteomes" id="UP000249300">
    <property type="component" value="Chromosome 1"/>
</dbReference>
<dbReference type="GO" id="GO:0005829">
    <property type="term" value="C:cytosol"/>
    <property type="evidence" value="ECO:0007669"/>
    <property type="project" value="TreeGrafter"/>
</dbReference>
<keyword evidence="3 9" id="KW-0479">Metal-binding</keyword>
<dbReference type="Pfam" id="PF13500">
    <property type="entry name" value="AAA_26"/>
    <property type="match status" value="1"/>
</dbReference>
<dbReference type="PIRSF" id="PIRSF006755">
    <property type="entry name" value="DTB_synth"/>
    <property type="match status" value="1"/>
</dbReference>
<comment type="caution">
    <text evidence="9">Lacks conserved residue(s) required for the propagation of feature annotation.</text>
</comment>
<feature type="binding site" evidence="9">
    <location>
        <position position="52"/>
    </location>
    <ligand>
        <name>ATP</name>
        <dbReference type="ChEBI" id="CHEBI:30616"/>
    </ligand>
</feature>
<keyword evidence="4 9" id="KW-0547">Nucleotide-binding</keyword>
<evidence type="ECO:0000256" key="5">
    <source>
        <dbReference type="ARBA" id="ARBA00022756"/>
    </source>
</evidence>
<evidence type="ECO:0000313" key="10">
    <source>
        <dbReference type="EMBL" id="KGN95052.1"/>
    </source>
</evidence>
<dbReference type="GO" id="GO:0005524">
    <property type="term" value="F:ATP binding"/>
    <property type="evidence" value="ECO:0007669"/>
    <property type="project" value="UniProtKB-UniRule"/>
</dbReference>
<keyword evidence="2 9" id="KW-0436">Ligase</keyword>
<dbReference type="CDD" id="cd03109">
    <property type="entry name" value="DTBS"/>
    <property type="match status" value="1"/>
</dbReference>
<feature type="binding site" evidence="9">
    <location>
        <begin position="118"/>
        <end position="121"/>
    </location>
    <ligand>
        <name>ATP</name>
        <dbReference type="ChEBI" id="CHEBI:30616"/>
    </ligand>
</feature>
<evidence type="ECO:0000256" key="7">
    <source>
        <dbReference type="ARBA" id="ARBA00022842"/>
    </source>
</evidence>
<comment type="function">
    <text evidence="9">Catalyzes a mechanistically unusual reaction, the ATP-dependent insertion of CO2 between the N7 and N8 nitrogen atoms of 7,8-diaminopelargonic acid (DAPA, also called 7,8-diammoniononanoate) to form a ureido ring.</text>
</comment>
<dbReference type="InterPro" id="IPR004472">
    <property type="entry name" value="DTB_synth_BioD"/>
</dbReference>
<dbReference type="Proteomes" id="UP000030136">
    <property type="component" value="Unassembled WGS sequence"/>
</dbReference>
<comment type="similarity">
    <text evidence="9">Belongs to the dethiobiotin synthetase family.</text>
</comment>
<keyword evidence="13" id="KW-1185">Reference proteome</keyword>
<comment type="subunit">
    <text evidence="9">Homodimer.</text>
</comment>
<dbReference type="PANTHER" id="PTHR43210">
    <property type="entry name" value="DETHIOBIOTIN SYNTHETASE"/>
    <property type="match status" value="1"/>
</dbReference>
<evidence type="ECO:0000313" key="13">
    <source>
        <dbReference type="Proteomes" id="UP000249300"/>
    </source>
</evidence>
<protein>
    <recommendedName>
        <fullName evidence="9">ATP-dependent dethiobiotin synthetase BioD</fullName>
        <ecNumber evidence="9">6.3.3.3</ecNumber>
    </recommendedName>
    <alternativeName>
        <fullName evidence="9">DTB synthetase</fullName>
        <shortName evidence="9">DTBS</shortName>
    </alternativeName>
    <alternativeName>
        <fullName evidence="9">Dethiobiotin synthase</fullName>
    </alternativeName>
</protein>
<evidence type="ECO:0000313" key="12">
    <source>
        <dbReference type="Proteomes" id="UP000030136"/>
    </source>
</evidence>
<keyword evidence="5 9" id="KW-0093">Biotin biosynthesis</keyword>
<comment type="subcellular location">
    <subcellularLocation>
        <location evidence="9">Cytoplasm</location>
    </subcellularLocation>
</comment>
<dbReference type="HAMAP" id="MF_00336">
    <property type="entry name" value="BioD"/>
    <property type="match status" value="1"/>
</dbReference>
<feature type="binding site" evidence="9">
    <location>
        <position position="52"/>
    </location>
    <ligand>
        <name>Mg(2+)</name>
        <dbReference type="ChEBI" id="CHEBI:18420"/>
    </ligand>
</feature>
<evidence type="ECO:0000256" key="9">
    <source>
        <dbReference type="HAMAP-Rule" id="MF_00336"/>
    </source>
</evidence>
<keyword evidence="7 9" id="KW-0460">Magnesium</keyword>
<dbReference type="PANTHER" id="PTHR43210:SF2">
    <property type="entry name" value="ATP-DEPENDENT DETHIOBIOTIN SYNTHETASE BIOD 2"/>
    <property type="match status" value="1"/>
</dbReference>
<dbReference type="KEGG" id="pcre:NCTC12858_01130"/>
<evidence type="ECO:0000256" key="6">
    <source>
        <dbReference type="ARBA" id="ARBA00022840"/>
    </source>
</evidence>
<comment type="pathway">
    <text evidence="9">Cofactor biosynthesis; biotin biosynthesis; biotin from 7,8-diaminononanoate: step 1/2.</text>
</comment>
<comment type="catalytic activity">
    <reaction evidence="9">
        <text>(7R,8S)-7,8-diammoniononanoate + CO2 + ATP = (4R,5S)-dethiobiotin + ADP + phosphate + 3 H(+)</text>
        <dbReference type="Rhea" id="RHEA:15805"/>
        <dbReference type="ChEBI" id="CHEBI:15378"/>
        <dbReference type="ChEBI" id="CHEBI:16526"/>
        <dbReference type="ChEBI" id="CHEBI:30616"/>
        <dbReference type="ChEBI" id="CHEBI:43474"/>
        <dbReference type="ChEBI" id="CHEBI:149469"/>
        <dbReference type="ChEBI" id="CHEBI:149473"/>
        <dbReference type="ChEBI" id="CHEBI:456216"/>
        <dbReference type="EC" id="6.3.3.3"/>
    </reaction>
</comment>
<evidence type="ECO:0000256" key="1">
    <source>
        <dbReference type="ARBA" id="ARBA00022490"/>
    </source>
</evidence>
<dbReference type="NCBIfam" id="TIGR00347">
    <property type="entry name" value="bioD"/>
    <property type="match status" value="1"/>
</dbReference>
<dbReference type="Gene3D" id="3.40.50.300">
    <property type="entry name" value="P-loop containing nucleotide triphosphate hydrolases"/>
    <property type="match status" value="1"/>
</dbReference>
<name>A0A2X4SH19_9PORP</name>
<proteinExistence type="inferred from homology"/>
<evidence type="ECO:0000256" key="4">
    <source>
        <dbReference type="ARBA" id="ARBA00022741"/>
    </source>
</evidence>
<sequence>MTIPPILFVSGIDTNIGKTFATAFLAQRFSSEGSKVITQKMIQTGCIKESEDILEHRRLLGQSTLPEDKEGLTCPYIFSYPASPHLAAEKDGRTIELSHIDECTKGLLQKGYDSIVLEGAGGLMVPIHRDYLTLDFIADRHYPLALVTSGRLGSLNHTLMSLELCYQRGVEVLYVIYNEYPSADKLIEQDTYDYLDNYLQSHHPHCCLLRMPALVCPPR</sequence>
<dbReference type="InterPro" id="IPR027417">
    <property type="entry name" value="P-loop_NTPase"/>
</dbReference>
<evidence type="ECO:0000313" key="11">
    <source>
        <dbReference type="EMBL" id="SQH73282.1"/>
    </source>
</evidence>
<evidence type="ECO:0000256" key="8">
    <source>
        <dbReference type="ARBA" id="ARBA00047386"/>
    </source>
</evidence>
<dbReference type="EC" id="6.3.3.3" evidence="9"/>
<comment type="catalytic activity">
    <reaction evidence="8">
        <text>(7R,8S)-8-amino-7-(carboxyamino)nonanoate + ATP = (4R,5S)-dethiobiotin + ADP + phosphate + H(+)</text>
        <dbReference type="Rhea" id="RHEA:63684"/>
        <dbReference type="ChEBI" id="CHEBI:15378"/>
        <dbReference type="ChEBI" id="CHEBI:30616"/>
        <dbReference type="ChEBI" id="CHEBI:43474"/>
        <dbReference type="ChEBI" id="CHEBI:149470"/>
        <dbReference type="ChEBI" id="CHEBI:149473"/>
        <dbReference type="ChEBI" id="CHEBI:456216"/>
    </reaction>
</comment>
<feature type="binding site" evidence="9">
    <location>
        <position position="118"/>
    </location>
    <ligand>
        <name>Mg(2+)</name>
        <dbReference type="ChEBI" id="CHEBI:18420"/>
    </ligand>
</feature>
<comment type="cofactor">
    <cofactor evidence="9">
        <name>Mg(2+)</name>
        <dbReference type="ChEBI" id="CHEBI:18420"/>
    </cofactor>
</comment>
<dbReference type="GO" id="GO:0000287">
    <property type="term" value="F:magnesium ion binding"/>
    <property type="evidence" value="ECO:0007669"/>
    <property type="project" value="UniProtKB-UniRule"/>
</dbReference>
<feature type="binding site" evidence="9">
    <location>
        <position position="44"/>
    </location>
    <ligand>
        <name>substrate</name>
    </ligand>
</feature>
<gene>
    <name evidence="9 11" type="primary">bioD</name>
    <name evidence="10" type="ORF">HQ38_04505</name>
    <name evidence="11" type="ORF">NCTC12858_01130</name>
</gene>
<dbReference type="EMBL" id="JQJC01000012">
    <property type="protein sequence ID" value="KGN95052.1"/>
    <property type="molecule type" value="Genomic_DNA"/>
</dbReference>